<evidence type="ECO:0000259" key="5">
    <source>
        <dbReference type="PROSITE" id="PS50280"/>
    </source>
</evidence>
<evidence type="ECO:0000313" key="6">
    <source>
        <dbReference type="EMBL" id="KCW51665.1"/>
    </source>
</evidence>
<dbReference type="GO" id="GO:0016279">
    <property type="term" value="F:protein-lysine N-methyltransferase activity"/>
    <property type="evidence" value="ECO:0000318"/>
    <property type="project" value="GO_Central"/>
</dbReference>
<dbReference type="InterPro" id="IPR046341">
    <property type="entry name" value="SET_dom_sf"/>
</dbReference>
<dbReference type="AlphaFoldDB" id="A0A059AE51"/>
<keyword evidence="3" id="KW-0949">S-adenosyl-L-methionine</keyword>
<dbReference type="Gene3D" id="3.90.1420.10">
    <property type="entry name" value="Rubisco LSMT, substrate-binding domain"/>
    <property type="match status" value="1"/>
</dbReference>
<feature type="region of interest" description="Disordered" evidence="4">
    <location>
        <begin position="31"/>
        <end position="67"/>
    </location>
</feature>
<dbReference type="PANTHER" id="PTHR13271">
    <property type="entry name" value="UNCHARACTERIZED PUTATIVE METHYLTRANSFERASE"/>
    <property type="match status" value="1"/>
</dbReference>
<keyword evidence="2" id="KW-0808">Transferase</keyword>
<dbReference type="EMBL" id="KK198762">
    <property type="protein sequence ID" value="KCW51665.1"/>
    <property type="molecule type" value="Genomic_DNA"/>
</dbReference>
<dbReference type="InterPro" id="IPR036464">
    <property type="entry name" value="Rubisco_LSMT_subst-bd_sf"/>
</dbReference>
<dbReference type="eggNOG" id="KOG1338">
    <property type="taxonomic scope" value="Eukaryota"/>
</dbReference>
<dbReference type="InterPro" id="IPR015353">
    <property type="entry name" value="Rubisco_LSMT_subst-bd"/>
</dbReference>
<dbReference type="GO" id="GO:0032259">
    <property type="term" value="P:methylation"/>
    <property type="evidence" value="ECO:0007669"/>
    <property type="project" value="UniProtKB-KW"/>
</dbReference>
<evidence type="ECO:0000256" key="3">
    <source>
        <dbReference type="ARBA" id="ARBA00022691"/>
    </source>
</evidence>
<keyword evidence="1" id="KW-0489">Methyltransferase</keyword>
<dbReference type="SUPFAM" id="SSF101447">
    <property type="entry name" value="Formin homology 2 domain (FH2 domain)"/>
    <property type="match status" value="1"/>
</dbReference>
<dbReference type="Pfam" id="PF00856">
    <property type="entry name" value="SET"/>
    <property type="match status" value="1"/>
</dbReference>
<dbReference type="FunCoup" id="A0A059AE51">
    <property type="interactions" value="323"/>
</dbReference>
<dbReference type="InterPro" id="IPR050600">
    <property type="entry name" value="SETD3_SETD6_MTase"/>
</dbReference>
<evidence type="ECO:0000256" key="4">
    <source>
        <dbReference type="SAM" id="MobiDB-lite"/>
    </source>
</evidence>
<evidence type="ECO:0000256" key="2">
    <source>
        <dbReference type="ARBA" id="ARBA00022679"/>
    </source>
</evidence>
<sequence length="483" mass="54010">MLCPSRLAKLRPLPRPLLAAARRHRGVDLRCAISSSPPPPPPPPPPQVRLRTTSSSSTGLGMPSVDEEECGDFLPWLERKAGAEVSPFLSVGKSAYGRSLFASKSIRAGDSILKVPFNVEISPDDLLPEIRSCKVGNVAKLAAIVLKEQKMGQDSEWAPYIRCLPQPEEMHSTVFWSDEELEMIKESSVYQRTIDRKVGMEREFSVLRHALDCHLPEVSKDMKFEDFMHACALVESRAWESSKGYSLVPFADFLNHDGLAKAVLLRDEQKQFSEVIADHNYAPGEQVLISYGKLSNAVLLLDFGFTIPHNIYDEVQIQFNVPLQDPLYEMKLYLLQRHCLQITHNFGISKCPADSFTIKEVRSAKGKGTGIPQSLRAAARVLSCISLEELNDMEEEATQNDGRLGRRPLKNIIREIQAHQLLLSCITKLIDQYKASAKLMKPTGCPASKRDGIRRLMACELLAGELRILKSAASWLENYTTNL</sequence>
<dbReference type="SUPFAM" id="SSF82199">
    <property type="entry name" value="SET domain"/>
    <property type="match status" value="1"/>
</dbReference>
<dbReference type="OMA" id="GEMHNTI"/>
<dbReference type="Gramene" id="KCW51665">
    <property type="protein sequence ID" value="KCW51665"/>
    <property type="gene ID" value="EUGRSUZ_J01148"/>
</dbReference>
<dbReference type="KEGG" id="egr:104421834"/>
<accession>A0A059AE51</accession>
<dbReference type="Pfam" id="PF09273">
    <property type="entry name" value="Rubis-subs-bind"/>
    <property type="match status" value="1"/>
</dbReference>
<organism evidence="6">
    <name type="scientific">Eucalyptus grandis</name>
    <name type="common">Flooded gum</name>
    <dbReference type="NCBI Taxonomy" id="71139"/>
    <lineage>
        <taxon>Eukaryota</taxon>
        <taxon>Viridiplantae</taxon>
        <taxon>Streptophyta</taxon>
        <taxon>Embryophyta</taxon>
        <taxon>Tracheophyta</taxon>
        <taxon>Spermatophyta</taxon>
        <taxon>Magnoliopsida</taxon>
        <taxon>eudicotyledons</taxon>
        <taxon>Gunneridae</taxon>
        <taxon>Pentapetalae</taxon>
        <taxon>rosids</taxon>
        <taxon>malvids</taxon>
        <taxon>Myrtales</taxon>
        <taxon>Myrtaceae</taxon>
        <taxon>Myrtoideae</taxon>
        <taxon>Eucalypteae</taxon>
        <taxon>Eucalyptus</taxon>
    </lineage>
</organism>
<proteinExistence type="predicted"/>
<dbReference type="Gene3D" id="3.90.1410.10">
    <property type="entry name" value="set domain protein methyltransferase, domain 1"/>
    <property type="match status" value="1"/>
</dbReference>
<gene>
    <name evidence="6" type="ORF">EUGRSUZ_J01148</name>
</gene>
<dbReference type="SUPFAM" id="SSF81822">
    <property type="entry name" value="RuBisCo LSMT C-terminal, substrate-binding domain"/>
    <property type="match status" value="1"/>
</dbReference>
<feature type="domain" description="SET" evidence="5">
    <location>
        <begin position="81"/>
        <end position="292"/>
    </location>
</feature>
<dbReference type="InterPro" id="IPR001214">
    <property type="entry name" value="SET_dom"/>
</dbReference>
<dbReference type="PROSITE" id="PS50280">
    <property type="entry name" value="SET"/>
    <property type="match status" value="1"/>
</dbReference>
<evidence type="ECO:0000256" key="1">
    <source>
        <dbReference type="ARBA" id="ARBA00022603"/>
    </source>
</evidence>
<dbReference type="InParanoid" id="A0A059AE51"/>
<reference evidence="6" key="1">
    <citation type="submission" date="2013-07" db="EMBL/GenBank/DDBJ databases">
        <title>The genome of Eucalyptus grandis.</title>
        <authorList>
            <person name="Schmutz J."/>
            <person name="Hayes R."/>
            <person name="Myburg A."/>
            <person name="Tuskan G."/>
            <person name="Grattapaglia D."/>
            <person name="Rokhsar D.S."/>
        </authorList>
    </citation>
    <scope>NUCLEOTIDE SEQUENCE</scope>
    <source>
        <tissue evidence="6">Leaf extractions</tissue>
    </source>
</reference>
<dbReference type="OrthoDB" id="441812at2759"/>
<feature type="compositionally biased region" description="Pro residues" evidence="4">
    <location>
        <begin position="36"/>
        <end position="47"/>
    </location>
</feature>
<dbReference type="FunFam" id="3.90.1410.10:FF:000005">
    <property type="entry name" value="Ribulose-1,5 bisphosphate carboxylase/oxygenase large subunit N-methyltransferase, chloroplastic"/>
    <property type="match status" value="1"/>
</dbReference>
<protein>
    <recommendedName>
        <fullName evidence="5">SET domain-containing protein</fullName>
    </recommendedName>
</protein>
<dbReference type="PANTHER" id="PTHR13271:SF134">
    <property type="entry name" value="OS01G0976450 PROTEIN"/>
    <property type="match status" value="1"/>
</dbReference>
<dbReference type="STRING" id="71139.A0A059AE51"/>
<name>A0A059AE51_EUCGR</name>